<keyword evidence="3" id="KW-0813">Transport</keyword>
<dbReference type="Gene3D" id="3.40.50.300">
    <property type="entry name" value="P-loop containing nucleotide triphosphate hydrolases"/>
    <property type="match status" value="1"/>
</dbReference>
<dbReference type="InterPro" id="IPR003593">
    <property type="entry name" value="AAA+_ATPase"/>
</dbReference>
<evidence type="ECO:0000256" key="2">
    <source>
        <dbReference type="ARBA" id="ARBA00005417"/>
    </source>
</evidence>
<dbReference type="PROSITE" id="PS00211">
    <property type="entry name" value="ABC_TRANSPORTER_1"/>
    <property type="match status" value="1"/>
</dbReference>
<comment type="similarity">
    <text evidence="2">Belongs to the ABC transporter superfamily.</text>
</comment>
<accession>A0AAE3J1V4</accession>
<dbReference type="InterPro" id="IPR003439">
    <property type="entry name" value="ABC_transporter-like_ATP-bd"/>
</dbReference>
<protein>
    <submittedName>
        <fullName evidence="9">ATP-binding cassette domain-containing protein</fullName>
    </submittedName>
</protein>
<evidence type="ECO:0000313" key="10">
    <source>
        <dbReference type="Proteomes" id="UP001208041"/>
    </source>
</evidence>
<feature type="domain" description="ABC transporter" evidence="8">
    <location>
        <begin position="8"/>
        <end position="232"/>
    </location>
</feature>
<sequence>MVNSILPLELQEVVVSKRGRRIVGPVTYTLAGAGTTIVIGPNGSGKTTLLRMMHGLERTSEGRLSWAQAFKEASQRQSFVFQSPIIMRRSVLDNLAYPLTLAGKSRKEANEAAARWAAKVGLGSRLQQSASRLSGGEKQKLALARALIREPEVLFLDEPCANLDGKATRVIEGVLQDAKSNGTRLVMSTHDMGQARRLADDVIFMLGGQIHECAPVQDFFNSPATPETEQFLRGDIVE</sequence>
<evidence type="ECO:0000256" key="1">
    <source>
        <dbReference type="ARBA" id="ARBA00004202"/>
    </source>
</evidence>
<gene>
    <name evidence="9" type="ORF">OH136_11075</name>
</gene>
<dbReference type="PANTHER" id="PTHR43166">
    <property type="entry name" value="AMINO ACID IMPORT ATP-BINDING PROTEIN"/>
    <property type="match status" value="1"/>
</dbReference>
<dbReference type="RefSeq" id="WP_263953922.1">
    <property type="nucleotide sequence ID" value="NZ_JAOYFC010000002.1"/>
</dbReference>
<reference evidence="9" key="1">
    <citation type="submission" date="2022-10" db="EMBL/GenBank/DDBJ databases">
        <authorList>
            <person name="Yue Y."/>
        </authorList>
    </citation>
    <scope>NUCLEOTIDE SEQUENCE</scope>
    <source>
        <strain evidence="9">Z654</strain>
    </source>
</reference>
<dbReference type="SUPFAM" id="SSF52540">
    <property type="entry name" value="P-loop containing nucleoside triphosphate hydrolases"/>
    <property type="match status" value="1"/>
</dbReference>
<dbReference type="SMART" id="SM00382">
    <property type="entry name" value="AAA"/>
    <property type="match status" value="1"/>
</dbReference>
<keyword evidence="6 9" id="KW-0067">ATP-binding</keyword>
<dbReference type="PROSITE" id="PS50893">
    <property type="entry name" value="ABC_TRANSPORTER_2"/>
    <property type="match status" value="1"/>
</dbReference>
<keyword evidence="4" id="KW-1003">Cell membrane</keyword>
<evidence type="ECO:0000256" key="6">
    <source>
        <dbReference type="ARBA" id="ARBA00022840"/>
    </source>
</evidence>
<evidence type="ECO:0000256" key="3">
    <source>
        <dbReference type="ARBA" id="ARBA00022448"/>
    </source>
</evidence>
<keyword evidence="7" id="KW-0472">Membrane</keyword>
<dbReference type="Pfam" id="PF00005">
    <property type="entry name" value="ABC_tran"/>
    <property type="match status" value="1"/>
</dbReference>
<dbReference type="PANTHER" id="PTHR43166:SF9">
    <property type="entry name" value="GLUTAMATE_ASPARTATE IMPORT ATP-BINDING PROTEIN GLTL"/>
    <property type="match status" value="1"/>
</dbReference>
<dbReference type="AlphaFoldDB" id="A0AAE3J1V4"/>
<evidence type="ECO:0000313" key="9">
    <source>
        <dbReference type="EMBL" id="MCV6825096.1"/>
    </source>
</evidence>
<comment type="caution">
    <text evidence="9">The sequence shown here is derived from an EMBL/GenBank/DDBJ whole genome shotgun (WGS) entry which is preliminary data.</text>
</comment>
<proteinExistence type="inferred from homology"/>
<dbReference type="InterPro" id="IPR017871">
    <property type="entry name" value="ABC_transporter-like_CS"/>
</dbReference>
<dbReference type="GO" id="GO:0005886">
    <property type="term" value="C:plasma membrane"/>
    <property type="evidence" value="ECO:0007669"/>
    <property type="project" value="UniProtKB-SubCell"/>
</dbReference>
<dbReference type="InterPro" id="IPR050086">
    <property type="entry name" value="MetN_ABC_transporter-like"/>
</dbReference>
<evidence type="ECO:0000256" key="5">
    <source>
        <dbReference type="ARBA" id="ARBA00022741"/>
    </source>
</evidence>
<dbReference type="Proteomes" id="UP001208041">
    <property type="component" value="Unassembled WGS sequence"/>
</dbReference>
<organism evidence="9 10">
    <name type="scientific">Halocynthiibacter halioticoli</name>
    <dbReference type="NCBI Taxonomy" id="2986804"/>
    <lineage>
        <taxon>Bacteria</taxon>
        <taxon>Pseudomonadati</taxon>
        <taxon>Pseudomonadota</taxon>
        <taxon>Alphaproteobacteria</taxon>
        <taxon>Rhodobacterales</taxon>
        <taxon>Paracoccaceae</taxon>
        <taxon>Halocynthiibacter</taxon>
    </lineage>
</organism>
<dbReference type="GO" id="GO:0005524">
    <property type="term" value="F:ATP binding"/>
    <property type="evidence" value="ECO:0007669"/>
    <property type="project" value="UniProtKB-KW"/>
</dbReference>
<evidence type="ECO:0000256" key="7">
    <source>
        <dbReference type="ARBA" id="ARBA00023136"/>
    </source>
</evidence>
<comment type="subcellular location">
    <subcellularLocation>
        <location evidence="1">Cell membrane</location>
        <topology evidence="1">Peripheral membrane protein</topology>
    </subcellularLocation>
</comment>
<evidence type="ECO:0000259" key="8">
    <source>
        <dbReference type="PROSITE" id="PS50893"/>
    </source>
</evidence>
<dbReference type="EMBL" id="JAOYFC010000002">
    <property type="protein sequence ID" value="MCV6825096.1"/>
    <property type="molecule type" value="Genomic_DNA"/>
</dbReference>
<evidence type="ECO:0000256" key="4">
    <source>
        <dbReference type="ARBA" id="ARBA00022475"/>
    </source>
</evidence>
<dbReference type="GO" id="GO:0016887">
    <property type="term" value="F:ATP hydrolysis activity"/>
    <property type="evidence" value="ECO:0007669"/>
    <property type="project" value="InterPro"/>
</dbReference>
<keyword evidence="5" id="KW-0547">Nucleotide-binding</keyword>
<dbReference type="InterPro" id="IPR027417">
    <property type="entry name" value="P-loop_NTPase"/>
</dbReference>
<name>A0AAE3J1V4_9RHOB</name>
<keyword evidence="10" id="KW-1185">Reference proteome</keyword>